<keyword evidence="2" id="KW-1185">Reference proteome</keyword>
<dbReference type="EMBL" id="BPWL01000005">
    <property type="protein sequence ID" value="GJJ10304.1"/>
    <property type="molecule type" value="Genomic_DNA"/>
</dbReference>
<comment type="caution">
    <text evidence="1">The sequence shown here is derived from an EMBL/GenBank/DDBJ whole genome shotgun (WGS) entry which is preliminary data.</text>
</comment>
<dbReference type="AlphaFoldDB" id="A0AAV5A6P9"/>
<proteinExistence type="predicted"/>
<gene>
    <name evidence="1" type="ORF">Clacol_004530</name>
</gene>
<reference evidence="1" key="1">
    <citation type="submission" date="2021-10" db="EMBL/GenBank/DDBJ databases">
        <title>De novo Genome Assembly of Clathrus columnatus (Basidiomycota, Fungi) Using Illumina and Nanopore Sequence Data.</title>
        <authorList>
            <person name="Ogiso-Tanaka E."/>
            <person name="Itagaki H."/>
            <person name="Hosoya T."/>
            <person name="Hosaka K."/>
        </authorList>
    </citation>
    <scope>NUCLEOTIDE SEQUENCE</scope>
    <source>
        <strain evidence="1">MO-923</strain>
    </source>
</reference>
<protein>
    <submittedName>
        <fullName evidence="1">Uncharacterized protein</fullName>
    </submittedName>
</protein>
<sequence>MRLRQTDDGVSILTELVILDMDSSEAFILSPNPVPSAAPPYPFLAKYNNGTEVLKQLGNKEQTFQKCVLESVFDNRWRTLFLVPSLFDQIMNIPG</sequence>
<evidence type="ECO:0000313" key="1">
    <source>
        <dbReference type="EMBL" id="GJJ10304.1"/>
    </source>
</evidence>
<accession>A0AAV5A6P9</accession>
<name>A0AAV5A6P9_9AGAM</name>
<organism evidence="1 2">
    <name type="scientific">Clathrus columnatus</name>
    <dbReference type="NCBI Taxonomy" id="1419009"/>
    <lineage>
        <taxon>Eukaryota</taxon>
        <taxon>Fungi</taxon>
        <taxon>Dikarya</taxon>
        <taxon>Basidiomycota</taxon>
        <taxon>Agaricomycotina</taxon>
        <taxon>Agaricomycetes</taxon>
        <taxon>Phallomycetidae</taxon>
        <taxon>Phallales</taxon>
        <taxon>Clathraceae</taxon>
        <taxon>Clathrus</taxon>
    </lineage>
</organism>
<dbReference type="Proteomes" id="UP001050691">
    <property type="component" value="Unassembled WGS sequence"/>
</dbReference>
<evidence type="ECO:0000313" key="2">
    <source>
        <dbReference type="Proteomes" id="UP001050691"/>
    </source>
</evidence>